<gene>
    <name evidence="7" type="ORF">BXT93_09490</name>
</gene>
<dbReference type="RefSeq" id="WP_076795193.1">
    <property type="nucleotide sequence ID" value="NZ_JAKVSX010000045.1"/>
</dbReference>
<accession>A0A1V2GGV7</accession>
<dbReference type="EMBL" id="MTPS01000135">
    <property type="protein sequence ID" value="ONG35177.1"/>
    <property type="molecule type" value="Genomic_DNA"/>
</dbReference>
<dbReference type="PANTHER" id="PTHR11076:SF34">
    <property type="entry name" value="PROTEIN UMUC"/>
    <property type="match status" value="1"/>
</dbReference>
<dbReference type="InterPro" id="IPR050116">
    <property type="entry name" value="DNA_polymerase-Y"/>
</dbReference>
<dbReference type="SUPFAM" id="SSF56672">
    <property type="entry name" value="DNA/RNA polymerases"/>
    <property type="match status" value="1"/>
</dbReference>
<keyword evidence="3" id="KW-0741">SOS mutagenesis</keyword>
<keyword evidence="4" id="KW-0234">DNA repair</keyword>
<dbReference type="AlphaFoldDB" id="A0A1V2GGV7"/>
<dbReference type="InterPro" id="IPR017961">
    <property type="entry name" value="DNA_pol_Y-fam_little_finger"/>
</dbReference>
<dbReference type="Pfam" id="PF11799">
    <property type="entry name" value="IMS_C"/>
    <property type="match status" value="1"/>
</dbReference>
<evidence type="ECO:0000256" key="3">
    <source>
        <dbReference type="ARBA" id="ARBA00023199"/>
    </source>
</evidence>
<dbReference type="InterPro" id="IPR025188">
    <property type="entry name" value="DUF4113"/>
</dbReference>
<dbReference type="GO" id="GO:0003887">
    <property type="term" value="F:DNA-directed DNA polymerase activity"/>
    <property type="evidence" value="ECO:0007669"/>
    <property type="project" value="TreeGrafter"/>
</dbReference>
<dbReference type="CDD" id="cd01700">
    <property type="entry name" value="PolY_Pol_V_umuC"/>
    <property type="match status" value="1"/>
</dbReference>
<dbReference type="Gene3D" id="3.30.70.270">
    <property type="match status" value="1"/>
</dbReference>
<dbReference type="Gene3D" id="3.40.1170.60">
    <property type="match status" value="1"/>
</dbReference>
<comment type="similarity">
    <text evidence="1">Belongs to the DNA polymerase type-Y family.</text>
</comment>
<keyword evidence="5" id="KW-0742">SOS response</keyword>
<proteinExistence type="inferred from homology"/>
<evidence type="ECO:0000259" key="6">
    <source>
        <dbReference type="PROSITE" id="PS50173"/>
    </source>
</evidence>
<dbReference type="InterPro" id="IPR001126">
    <property type="entry name" value="UmuC"/>
</dbReference>
<dbReference type="PROSITE" id="PS50173">
    <property type="entry name" value="UMUC"/>
    <property type="match status" value="1"/>
</dbReference>
<dbReference type="GO" id="GO:0006281">
    <property type="term" value="P:DNA repair"/>
    <property type="evidence" value="ECO:0007669"/>
    <property type="project" value="UniProtKB-KW"/>
</dbReference>
<keyword evidence="2" id="KW-0227">DNA damage</keyword>
<dbReference type="GO" id="GO:0042276">
    <property type="term" value="P:error-prone translesion synthesis"/>
    <property type="evidence" value="ECO:0007669"/>
    <property type="project" value="TreeGrafter"/>
</dbReference>
<evidence type="ECO:0000313" key="8">
    <source>
        <dbReference type="Proteomes" id="UP000188967"/>
    </source>
</evidence>
<dbReference type="Gene3D" id="1.10.150.20">
    <property type="entry name" value="5' to 3' exonuclease, C-terminal subdomain"/>
    <property type="match status" value="1"/>
</dbReference>
<evidence type="ECO:0000256" key="1">
    <source>
        <dbReference type="ARBA" id="ARBA00010945"/>
    </source>
</evidence>
<sequence length="420" mass="47234">MYLHSDVNAFFVSCQVAMEPSLMGKPVVVATNNDGAIAALNAEAKSLGLKRGQPLFEVQQILRQNAVRIFSSNFVLYGDFSARFHTTVGESVPASMPYSCDEIFCSLHGMGSLVNYENFGRQLREKVFRHTSLKCGIGIAETKTLCKAATWAAKKYPKTQGVVVLDDPARRDRLLSLIEIRDIWGIGSRLAKRLNDIGVYTALELARMDIRLVRRLMGVVVERTVRELRGEPCFGLDENPPTRKQIIVSRSFGQRTTSIDDVQQAVCTFTCRAAEKLRRDRTFAGAITVFIQNSRYDQTEPYFSAVALEPLPATQDSRDLIRAAQTALHRIWRPGIHYAKAGVMLSEIGDGREQLDLFNINQPGKNSQELMHLIDKMNTAQRGTIFMAGEGIHGRYRGKQQWLSPCYTTRWKDLPVAWIK</sequence>
<name>A0A1V2GGV7_ECOLX</name>
<dbReference type="NCBIfam" id="NF002955">
    <property type="entry name" value="PRK03609.1"/>
    <property type="match status" value="1"/>
</dbReference>
<dbReference type="InterPro" id="IPR043502">
    <property type="entry name" value="DNA/RNA_pol_sf"/>
</dbReference>
<dbReference type="PANTHER" id="PTHR11076">
    <property type="entry name" value="DNA REPAIR POLYMERASE UMUC / TRANSFERASE FAMILY MEMBER"/>
    <property type="match status" value="1"/>
</dbReference>
<reference evidence="7 8" key="1">
    <citation type="submission" date="2017-01" db="EMBL/GenBank/DDBJ databases">
        <title>Draft genome sequence of an E. coli strain isolated from human, in Amazon, Brazil.</title>
        <authorList>
            <person name="Moura Q."/>
            <person name="Fernandes M.R."/>
            <person name="Cerdeira L."/>
            <person name="Vianello M."/>
            <person name="Souza T.A."/>
            <person name="Ienne S."/>
            <person name="Lincopan N."/>
        </authorList>
    </citation>
    <scope>NUCLEOTIDE SEQUENCE [LARGE SCALE GENOMIC DNA]</scope>
    <source>
        <strain evidence="7 8">ICBEcBL-II-13</strain>
    </source>
</reference>
<dbReference type="GO" id="GO:0009432">
    <property type="term" value="P:SOS response"/>
    <property type="evidence" value="ECO:0007669"/>
    <property type="project" value="UniProtKB-KW"/>
</dbReference>
<evidence type="ECO:0000256" key="4">
    <source>
        <dbReference type="ARBA" id="ARBA00023204"/>
    </source>
</evidence>
<dbReference type="GO" id="GO:0003684">
    <property type="term" value="F:damaged DNA binding"/>
    <property type="evidence" value="ECO:0007669"/>
    <property type="project" value="InterPro"/>
</dbReference>
<organism evidence="7 8">
    <name type="scientific">Escherichia coli</name>
    <dbReference type="NCBI Taxonomy" id="562"/>
    <lineage>
        <taxon>Bacteria</taxon>
        <taxon>Pseudomonadati</taxon>
        <taxon>Pseudomonadota</taxon>
        <taxon>Gammaproteobacteria</taxon>
        <taxon>Enterobacterales</taxon>
        <taxon>Enterobacteriaceae</taxon>
        <taxon>Escherichia</taxon>
    </lineage>
</organism>
<protein>
    <submittedName>
        <fullName evidence="7">DNA polymerase V subunit UmuC</fullName>
    </submittedName>
</protein>
<dbReference type="Pfam" id="PF13438">
    <property type="entry name" value="DUF4113"/>
    <property type="match status" value="1"/>
</dbReference>
<comment type="caution">
    <text evidence="7">The sequence shown here is derived from an EMBL/GenBank/DDBJ whole genome shotgun (WGS) entry which is preliminary data.</text>
</comment>
<dbReference type="Pfam" id="PF00817">
    <property type="entry name" value="IMS"/>
    <property type="match status" value="1"/>
</dbReference>
<evidence type="ECO:0000256" key="5">
    <source>
        <dbReference type="ARBA" id="ARBA00023236"/>
    </source>
</evidence>
<dbReference type="GO" id="GO:0005829">
    <property type="term" value="C:cytosol"/>
    <property type="evidence" value="ECO:0007669"/>
    <property type="project" value="TreeGrafter"/>
</dbReference>
<dbReference type="Proteomes" id="UP000188967">
    <property type="component" value="Unassembled WGS sequence"/>
</dbReference>
<evidence type="ECO:0000313" key="7">
    <source>
        <dbReference type="EMBL" id="ONG35177.1"/>
    </source>
</evidence>
<feature type="domain" description="UmuC" evidence="6">
    <location>
        <begin position="2"/>
        <end position="187"/>
    </location>
</feature>
<evidence type="ECO:0000256" key="2">
    <source>
        <dbReference type="ARBA" id="ARBA00022763"/>
    </source>
</evidence>
<dbReference type="InterPro" id="IPR043128">
    <property type="entry name" value="Rev_trsase/Diguanyl_cyclase"/>
</dbReference>